<dbReference type="AlphaFoldDB" id="A0A067SPA8"/>
<protein>
    <submittedName>
        <fullName evidence="2">Uncharacterized protein</fullName>
    </submittedName>
</protein>
<evidence type="ECO:0000313" key="2">
    <source>
        <dbReference type="EMBL" id="KDR69499.1"/>
    </source>
</evidence>
<dbReference type="Proteomes" id="UP000027222">
    <property type="component" value="Unassembled WGS sequence"/>
</dbReference>
<sequence>MLQIADGSGAGACSGPAQAGVRLPIIQHRVEGIKKSTTTSRVSFLLGLKEDKRKEHTPPGHQDWRTGSIQLDTSAGYLNGICTLTVGVLHVRSKFLAATDATPPLFNITDDVDVRTRHNSNDTKTRRPKLAASLLNCKQEPSTADKEGRQHPSPSSYAPRGMETPAHWRGGRRERRRVFNGTRRAAVGPGKRTRLETDEQVGDEQMCLWISRLTFKSTIEILRRDFRVYDAIHDREEGQSHVSRGNWRNSEKALANQFQRCMTGLTRTEDRRSQEQSNLLLFSHSSVPTVSTLVVINAFVFAMADTKSKPALVLRLQTRRPDVRDIQPYTFHGCFAYLAAWTPFLLGKKSPFRHELGFNKSRRARHSYSVRGVDWLQTLVGFIQTEPLVKLALGVFDSNSHLSSLGPLVRVFPKNESIGDGTVMRGRRIISDSDHPCYRKLDLTNVLVNIHDAQSGRLPCLGMALHDGCEQALHNWVNDCQNYAPLLPVFWKAALGRFCFVCTSALLFVTPDISPPLVLAICSLLNPRHFHFIIACWRGPRMISPPYDDRCSFSISLMRPSSSAARCMKTIKMEHFEASKGLLIGVTLYHLTTITKLQRSTAQLKLYPDSSFTAPWGTCKEV</sequence>
<gene>
    <name evidence="2" type="ORF">GALMADRAFT_215160</name>
</gene>
<name>A0A067SPA8_GALM3</name>
<evidence type="ECO:0000313" key="3">
    <source>
        <dbReference type="Proteomes" id="UP000027222"/>
    </source>
</evidence>
<feature type="region of interest" description="Disordered" evidence="1">
    <location>
        <begin position="139"/>
        <end position="181"/>
    </location>
</feature>
<accession>A0A067SPA8</accession>
<organism evidence="2 3">
    <name type="scientific">Galerina marginata (strain CBS 339.88)</name>
    <dbReference type="NCBI Taxonomy" id="685588"/>
    <lineage>
        <taxon>Eukaryota</taxon>
        <taxon>Fungi</taxon>
        <taxon>Dikarya</taxon>
        <taxon>Basidiomycota</taxon>
        <taxon>Agaricomycotina</taxon>
        <taxon>Agaricomycetes</taxon>
        <taxon>Agaricomycetidae</taxon>
        <taxon>Agaricales</taxon>
        <taxon>Agaricineae</taxon>
        <taxon>Strophariaceae</taxon>
        <taxon>Galerina</taxon>
    </lineage>
</organism>
<dbReference type="EMBL" id="KL142402">
    <property type="protein sequence ID" value="KDR69499.1"/>
    <property type="molecule type" value="Genomic_DNA"/>
</dbReference>
<reference evidence="3" key="1">
    <citation type="journal article" date="2014" name="Proc. Natl. Acad. Sci. U.S.A.">
        <title>Extensive sampling of basidiomycete genomes demonstrates inadequacy of the white-rot/brown-rot paradigm for wood decay fungi.</title>
        <authorList>
            <person name="Riley R."/>
            <person name="Salamov A.A."/>
            <person name="Brown D.W."/>
            <person name="Nagy L.G."/>
            <person name="Floudas D."/>
            <person name="Held B.W."/>
            <person name="Levasseur A."/>
            <person name="Lombard V."/>
            <person name="Morin E."/>
            <person name="Otillar R."/>
            <person name="Lindquist E.A."/>
            <person name="Sun H."/>
            <person name="LaButti K.M."/>
            <person name="Schmutz J."/>
            <person name="Jabbour D."/>
            <person name="Luo H."/>
            <person name="Baker S.E."/>
            <person name="Pisabarro A.G."/>
            <person name="Walton J.D."/>
            <person name="Blanchette R.A."/>
            <person name="Henrissat B."/>
            <person name="Martin F."/>
            <person name="Cullen D."/>
            <person name="Hibbett D.S."/>
            <person name="Grigoriev I.V."/>
        </authorList>
    </citation>
    <scope>NUCLEOTIDE SEQUENCE [LARGE SCALE GENOMIC DNA]</scope>
    <source>
        <strain evidence="3">CBS 339.88</strain>
    </source>
</reference>
<evidence type="ECO:0000256" key="1">
    <source>
        <dbReference type="SAM" id="MobiDB-lite"/>
    </source>
</evidence>
<proteinExistence type="predicted"/>
<feature type="compositionally biased region" description="Basic residues" evidence="1">
    <location>
        <begin position="169"/>
        <end position="178"/>
    </location>
</feature>
<dbReference type="HOGENOM" id="CLU_439431_0_0_1"/>
<keyword evidence="3" id="KW-1185">Reference proteome</keyword>